<evidence type="ECO:0000313" key="2">
    <source>
        <dbReference type="Proteomes" id="UP000299102"/>
    </source>
</evidence>
<keyword evidence="2" id="KW-1185">Reference proteome</keyword>
<dbReference type="EMBL" id="BGZK01003218">
    <property type="protein sequence ID" value="GBO98861.1"/>
    <property type="molecule type" value="Genomic_DNA"/>
</dbReference>
<proteinExistence type="predicted"/>
<comment type="caution">
    <text evidence="1">The sequence shown here is derived from an EMBL/GenBank/DDBJ whole genome shotgun (WGS) entry which is preliminary data.</text>
</comment>
<gene>
    <name evidence="1" type="ORF">EVAR_99166_1</name>
</gene>
<dbReference type="AlphaFoldDB" id="A0A4C1S9L9"/>
<sequence length="98" mass="10775">MMIISAEKSTFRRQKSTTHLWRVPLGPPPVALDFQVIEKESNHAINFKFSSALDSDLGPILDLDHPGLESRYCVRFAHDLDSAIGHDSGLDEAGANAT</sequence>
<accession>A0A4C1S9L9</accession>
<evidence type="ECO:0000313" key="1">
    <source>
        <dbReference type="EMBL" id="GBO98861.1"/>
    </source>
</evidence>
<protein>
    <submittedName>
        <fullName evidence="1">Uncharacterized protein</fullName>
    </submittedName>
</protein>
<name>A0A4C1S9L9_EUMVA</name>
<dbReference type="Proteomes" id="UP000299102">
    <property type="component" value="Unassembled WGS sequence"/>
</dbReference>
<organism evidence="1 2">
    <name type="scientific">Eumeta variegata</name>
    <name type="common">Bagworm moth</name>
    <name type="synonym">Eumeta japonica</name>
    <dbReference type="NCBI Taxonomy" id="151549"/>
    <lineage>
        <taxon>Eukaryota</taxon>
        <taxon>Metazoa</taxon>
        <taxon>Ecdysozoa</taxon>
        <taxon>Arthropoda</taxon>
        <taxon>Hexapoda</taxon>
        <taxon>Insecta</taxon>
        <taxon>Pterygota</taxon>
        <taxon>Neoptera</taxon>
        <taxon>Endopterygota</taxon>
        <taxon>Lepidoptera</taxon>
        <taxon>Glossata</taxon>
        <taxon>Ditrysia</taxon>
        <taxon>Tineoidea</taxon>
        <taxon>Psychidae</taxon>
        <taxon>Oiketicinae</taxon>
        <taxon>Eumeta</taxon>
    </lineage>
</organism>
<reference evidence="1 2" key="1">
    <citation type="journal article" date="2019" name="Commun. Biol.">
        <title>The bagworm genome reveals a unique fibroin gene that provides high tensile strength.</title>
        <authorList>
            <person name="Kono N."/>
            <person name="Nakamura H."/>
            <person name="Ohtoshi R."/>
            <person name="Tomita M."/>
            <person name="Numata K."/>
            <person name="Arakawa K."/>
        </authorList>
    </citation>
    <scope>NUCLEOTIDE SEQUENCE [LARGE SCALE GENOMIC DNA]</scope>
</reference>